<organism evidence="1 2">
    <name type="scientific">Candidatus Woykebacteria bacterium RBG_13_40_7b</name>
    <dbReference type="NCBI Taxonomy" id="1802594"/>
    <lineage>
        <taxon>Bacteria</taxon>
        <taxon>Candidatus Woykeibacteriota</taxon>
    </lineage>
</organism>
<evidence type="ECO:0000313" key="1">
    <source>
        <dbReference type="EMBL" id="OGY24252.1"/>
    </source>
</evidence>
<proteinExistence type="predicted"/>
<dbReference type="EMBL" id="MHCQ01000030">
    <property type="protein sequence ID" value="OGY24252.1"/>
    <property type="molecule type" value="Genomic_DNA"/>
</dbReference>
<name>A0A1G1W9A3_9BACT</name>
<sequence>MLRERGPVGVKNWEFPQHFILNYKARLDELREKGWSIKTVRVDGNVWKYVLEEKIPAKESWQSRKRQEDRVLMEERGQARLL</sequence>
<comment type="caution">
    <text evidence="1">The sequence shown here is derived from an EMBL/GenBank/DDBJ whole genome shotgun (WGS) entry which is preliminary data.</text>
</comment>
<evidence type="ECO:0000313" key="2">
    <source>
        <dbReference type="Proteomes" id="UP000177103"/>
    </source>
</evidence>
<accession>A0A1G1W9A3</accession>
<reference evidence="1 2" key="1">
    <citation type="journal article" date="2016" name="Nat. Commun.">
        <title>Thousands of microbial genomes shed light on interconnected biogeochemical processes in an aquifer system.</title>
        <authorList>
            <person name="Anantharaman K."/>
            <person name="Brown C.T."/>
            <person name="Hug L.A."/>
            <person name="Sharon I."/>
            <person name="Castelle C.J."/>
            <person name="Probst A.J."/>
            <person name="Thomas B.C."/>
            <person name="Singh A."/>
            <person name="Wilkins M.J."/>
            <person name="Karaoz U."/>
            <person name="Brodie E.L."/>
            <person name="Williams K.H."/>
            <person name="Hubbard S.S."/>
            <person name="Banfield J.F."/>
        </authorList>
    </citation>
    <scope>NUCLEOTIDE SEQUENCE [LARGE SCALE GENOMIC DNA]</scope>
</reference>
<dbReference type="Proteomes" id="UP000177103">
    <property type="component" value="Unassembled WGS sequence"/>
</dbReference>
<gene>
    <name evidence="1" type="ORF">A2Y57_04175</name>
</gene>
<protein>
    <submittedName>
        <fullName evidence="1">Uncharacterized protein</fullName>
    </submittedName>
</protein>
<dbReference type="AlphaFoldDB" id="A0A1G1W9A3"/>